<gene>
    <name evidence="1" type="ORF">LCGC14_2105550</name>
</gene>
<proteinExistence type="predicted"/>
<name>A0A0F9EVY2_9ZZZZ</name>
<reference evidence="1" key="1">
    <citation type="journal article" date="2015" name="Nature">
        <title>Complex archaea that bridge the gap between prokaryotes and eukaryotes.</title>
        <authorList>
            <person name="Spang A."/>
            <person name="Saw J.H."/>
            <person name="Jorgensen S.L."/>
            <person name="Zaremba-Niedzwiedzka K."/>
            <person name="Martijn J."/>
            <person name="Lind A.E."/>
            <person name="van Eijk R."/>
            <person name="Schleper C."/>
            <person name="Guy L."/>
            <person name="Ettema T.J."/>
        </authorList>
    </citation>
    <scope>NUCLEOTIDE SEQUENCE</scope>
</reference>
<accession>A0A0F9EVY2</accession>
<sequence>MERKPALTIAVLGLDDSSWLSMVFKS</sequence>
<comment type="caution">
    <text evidence="1">The sequence shown here is derived from an EMBL/GenBank/DDBJ whole genome shotgun (WGS) entry which is preliminary data.</text>
</comment>
<feature type="non-terminal residue" evidence="1">
    <location>
        <position position="26"/>
    </location>
</feature>
<dbReference type="EMBL" id="LAZR01025914">
    <property type="protein sequence ID" value="KKL70376.1"/>
    <property type="molecule type" value="Genomic_DNA"/>
</dbReference>
<dbReference type="AlphaFoldDB" id="A0A0F9EVY2"/>
<organism evidence="1">
    <name type="scientific">marine sediment metagenome</name>
    <dbReference type="NCBI Taxonomy" id="412755"/>
    <lineage>
        <taxon>unclassified sequences</taxon>
        <taxon>metagenomes</taxon>
        <taxon>ecological metagenomes</taxon>
    </lineage>
</organism>
<protein>
    <submittedName>
        <fullName evidence="1">Uncharacterized protein</fullName>
    </submittedName>
</protein>
<evidence type="ECO:0000313" key="1">
    <source>
        <dbReference type="EMBL" id="KKL70376.1"/>
    </source>
</evidence>